<feature type="domain" description="UspA" evidence="2">
    <location>
        <begin position="2"/>
        <end position="120"/>
    </location>
</feature>
<dbReference type="InterPro" id="IPR006016">
    <property type="entry name" value="UspA"/>
</dbReference>
<accession>A0ABS4WA92</accession>
<evidence type="ECO:0000313" key="4">
    <source>
        <dbReference type="Proteomes" id="UP000766570"/>
    </source>
</evidence>
<evidence type="ECO:0000313" key="3">
    <source>
        <dbReference type="EMBL" id="MBP2373108.1"/>
    </source>
</evidence>
<protein>
    <submittedName>
        <fullName evidence="3">Nucleotide-binding universal stress UspA family protein</fullName>
    </submittedName>
</protein>
<dbReference type="InterPro" id="IPR006015">
    <property type="entry name" value="Universal_stress_UspA"/>
</dbReference>
<keyword evidence="4" id="KW-1185">Reference proteome</keyword>
<organism evidence="3 4">
    <name type="scientific">Paeniglutamicibacter psychrophenolicus</name>
    <dbReference type="NCBI Taxonomy" id="257454"/>
    <lineage>
        <taxon>Bacteria</taxon>
        <taxon>Bacillati</taxon>
        <taxon>Actinomycetota</taxon>
        <taxon>Actinomycetes</taxon>
        <taxon>Micrococcales</taxon>
        <taxon>Micrococcaceae</taxon>
        <taxon>Paeniglutamicibacter</taxon>
    </lineage>
</organism>
<evidence type="ECO:0000256" key="1">
    <source>
        <dbReference type="ARBA" id="ARBA00008791"/>
    </source>
</evidence>
<reference evidence="3 4" key="1">
    <citation type="submission" date="2021-03" db="EMBL/GenBank/DDBJ databases">
        <title>Sequencing the genomes of 1000 actinobacteria strains.</title>
        <authorList>
            <person name="Klenk H.-P."/>
        </authorList>
    </citation>
    <scope>NUCLEOTIDE SEQUENCE [LARGE SCALE GENOMIC DNA]</scope>
    <source>
        <strain evidence="3 4">DSM 15454</strain>
    </source>
</reference>
<comment type="similarity">
    <text evidence="1">Belongs to the universal stress protein A family.</text>
</comment>
<dbReference type="SUPFAM" id="SSF52402">
    <property type="entry name" value="Adenine nucleotide alpha hydrolases-like"/>
    <property type="match status" value="1"/>
</dbReference>
<evidence type="ECO:0000259" key="2">
    <source>
        <dbReference type="Pfam" id="PF00582"/>
    </source>
</evidence>
<dbReference type="PRINTS" id="PR01438">
    <property type="entry name" value="UNVRSLSTRESS"/>
</dbReference>
<proteinExistence type="inferred from homology"/>
<dbReference type="Gene3D" id="3.40.50.12370">
    <property type="match status" value="1"/>
</dbReference>
<sequence length="126" mass="13471">MTVLVGYTRTAEGRAALHHGREFAALLDAPLAIFPLFDIDAATDWPSPELLEEAGNQTQFLSRVPSSNHAAEELLDLGAQIGARLVVIGVRSRSRVGKILLGSDAQSIILGSPIPVLSVKAENHEH</sequence>
<comment type="caution">
    <text evidence="3">The sequence shown here is derived from an EMBL/GenBank/DDBJ whole genome shotgun (WGS) entry which is preliminary data.</text>
</comment>
<dbReference type="RefSeq" id="WP_209906332.1">
    <property type="nucleotide sequence ID" value="NZ_BAAAMI010000019.1"/>
</dbReference>
<dbReference type="CDD" id="cd00293">
    <property type="entry name" value="USP-like"/>
    <property type="match status" value="1"/>
</dbReference>
<dbReference type="EMBL" id="JAGIOE010000001">
    <property type="protein sequence ID" value="MBP2373108.1"/>
    <property type="molecule type" value="Genomic_DNA"/>
</dbReference>
<gene>
    <name evidence="3" type="ORF">JOF46_001020</name>
</gene>
<dbReference type="Pfam" id="PF00582">
    <property type="entry name" value="Usp"/>
    <property type="match status" value="1"/>
</dbReference>
<name>A0ABS4WA92_9MICC</name>
<dbReference type="Proteomes" id="UP000766570">
    <property type="component" value="Unassembled WGS sequence"/>
</dbReference>